<comment type="caution">
    <text evidence="2">The sequence shown here is derived from an EMBL/GenBank/DDBJ whole genome shotgun (WGS) entry which is preliminary data.</text>
</comment>
<dbReference type="SUPFAM" id="SSF52540">
    <property type="entry name" value="P-loop containing nucleoside triphosphate hydrolases"/>
    <property type="match status" value="1"/>
</dbReference>
<dbReference type="SUPFAM" id="SSF48452">
    <property type="entry name" value="TPR-like"/>
    <property type="match status" value="1"/>
</dbReference>
<dbReference type="Gene3D" id="3.40.50.300">
    <property type="entry name" value="P-loop containing nucleotide triphosphate hydrolases"/>
    <property type="match status" value="1"/>
</dbReference>
<dbReference type="InterPro" id="IPR027417">
    <property type="entry name" value="P-loop_NTPase"/>
</dbReference>
<dbReference type="CDD" id="cd06170">
    <property type="entry name" value="LuxR_C_like"/>
    <property type="match status" value="1"/>
</dbReference>
<gene>
    <name evidence="2" type="ORF">Vgi01_55600</name>
</gene>
<keyword evidence="3" id="KW-1185">Reference proteome</keyword>
<dbReference type="PANTHER" id="PTHR47691">
    <property type="entry name" value="REGULATOR-RELATED"/>
    <property type="match status" value="1"/>
</dbReference>
<evidence type="ECO:0000259" key="1">
    <source>
        <dbReference type="PROSITE" id="PS50043"/>
    </source>
</evidence>
<dbReference type="Gene3D" id="1.25.40.10">
    <property type="entry name" value="Tetratricopeptide repeat domain"/>
    <property type="match status" value="1"/>
</dbReference>
<accession>A0ABQ4IM29</accession>
<feature type="domain" description="HTH luxR-type" evidence="1">
    <location>
        <begin position="1"/>
        <end position="59"/>
    </location>
</feature>
<dbReference type="RefSeq" id="WP_204293025.1">
    <property type="nucleotide sequence ID" value="NZ_BAAAGZ010000023.1"/>
</dbReference>
<dbReference type="InterPro" id="IPR036388">
    <property type="entry name" value="WH-like_DNA-bd_sf"/>
</dbReference>
<dbReference type="Pfam" id="PF13401">
    <property type="entry name" value="AAA_22"/>
    <property type="match status" value="1"/>
</dbReference>
<dbReference type="Pfam" id="PF00196">
    <property type="entry name" value="GerE"/>
    <property type="match status" value="1"/>
</dbReference>
<protein>
    <recommendedName>
        <fullName evidence="1">HTH luxR-type domain-containing protein</fullName>
    </recommendedName>
</protein>
<dbReference type="InterPro" id="IPR058852">
    <property type="entry name" value="HTH_77"/>
</dbReference>
<dbReference type="InterPro" id="IPR011990">
    <property type="entry name" value="TPR-like_helical_dom_sf"/>
</dbReference>
<evidence type="ECO:0000313" key="2">
    <source>
        <dbReference type="EMBL" id="GIJ18876.1"/>
    </source>
</evidence>
<name>A0ABQ4IM29_9ACTN</name>
<organism evidence="2 3">
    <name type="scientific">Micromonospora gifhornensis</name>
    <dbReference type="NCBI Taxonomy" id="84594"/>
    <lineage>
        <taxon>Bacteria</taxon>
        <taxon>Bacillati</taxon>
        <taxon>Actinomycetota</taxon>
        <taxon>Actinomycetes</taxon>
        <taxon>Micromonosporales</taxon>
        <taxon>Micromonosporaceae</taxon>
        <taxon>Micromonospora</taxon>
    </lineage>
</organism>
<dbReference type="PROSITE" id="PS50043">
    <property type="entry name" value="HTH_LUXR_2"/>
    <property type="match status" value="1"/>
</dbReference>
<dbReference type="SUPFAM" id="SSF46894">
    <property type="entry name" value="C-terminal effector domain of the bipartite response regulators"/>
    <property type="match status" value="1"/>
</dbReference>
<dbReference type="Pfam" id="PF25872">
    <property type="entry name" value="HTH_77"/>
    <property type="match status" value="1"/>
</dbReference>
<dbReference type="Proteomes" id="UP000647860">
    <property type="component" value="Unassembled WGS sequence"/>
</dbReference>
<dbReference type="InterPro" id="IPR000792">
    <property type="entry name" value="Tscrpt_reg_LuxR_C"/>
</dbReference>
<dbReference type="EMBL" id="BOPA01000053">
    <property type="protein sequence ID" value="GIJ18876.1"/>
    <property type="molecule type" value="Genomic_DNA"/>
</dbReference>
<dbReference type="InterPro" id="IPR049945">
    <property type="entry name" value="AAA_22"/>
</dbReference>
<dbReference type="PANTHER" id="PTHR47691:SF3">
    <property type="entry name" value="HTH-TYPE TRANSCRIPTIONAL REGULATOR RV0890C-RELATED"/>
    <property type="match status" value="1"/>
</dbReference>
<sequence length="802" mass="87645">MTRREADVLRLVGGRLQNREIAEALHVSERTVESHVSSLLRKLGVTQRRMLVDAADEFAVRRRGVLRQPLSSFFGREQETVQVASLVQRHRLVTLTGPPGVGKTRLALHVAGTLPHPATWVLVDLASTAPDDPVTRVFADSLGIAADERRLLSQLRDVLAHGDHWLLVDNCEHVAESTSRLLDELLGTCTSLHVLATGHTPLGVAGEALYDVAPLQPSEAERLFADRAAKALPSFTLDDRNSDDVAAICRKLDGLPLAIELAAARLRAFSPSELFVRLQDRFALLADTGRGATGRHRTLEAAIRWSYELLDEDERVLFERCSVFPGSFDFDTADAVVSDPPAITHDDVVRVFPRLLDRSLLSSRRDGPTTEYRLLDSIRHFAQSRLEERGGLAAIRERHAVHHLQGGPAWMADLQGRDQAGALRWFEQRWPDIRAAVHWALDTGNLDAAWTFISGVGTGWEILGARGELFDWLDRLLEHPLPPSRLGVQAAVTASLLRCYQDTGAALETARHGVELAAGPALGEHTRSLATMAVGWALMYDGQAEPAREQFHRAVDEFRGHGDDWHLAFSLEGLALAGRDLDDTLDHLRQAADAFGRIGDLVKRSNCLIQMASRCIDVGSQPDDIETWLTEARDLAESTPSNHERLHAEVCLARLEQLRGRPAAAGAAFETLLPEFRRIGDLRCLSRCLNGVGMAALHAGAYDVAAENLADSVRIAQSTGDRREIAQGLRLLAECALAGGGPHRAALLLGCAEGVAGQLDPGRRPVLDTEHLLSLLRNSLGESFELAMSQGRASTPADLLPS</sequence>
<dbReference type="SMART" id="SM00421">
    <property type="entry name" value="HTH_LUXR"/>
    <property type="match status" value="1"/>
</dbReference>
<reference evidence="2 3" key="1">
    <citation type="submission" date="2021-01" db="EMBL/GenBank/DDBJ databases">
        <title>Whole genome shotgun sequence of Verrucosispora gifhornensis NBRC 16317.</title>
        <authorList>
            <person name="Komaki H."/>
            <person name="Tamura T."/>
        </authorList>
    </citation>
    <scope>NUCLEOTIDE SEQUENCE [LARGE SCALE GENOMIC DNA]</scope>
    <source>
        <strain evidence="2 3">NBRC 16317</strain>
    </source>
</reference>
<evidence type="ECO:0000313" key="3">
    <source>
        <dbReference type="Proteomes" id="UP000647860"/>
    </source>
</evidence>
<proteinExistence type="predicted"/>
<dbReference type="Gene3D" id="1.10.10.10">
    <property type="entry name" value="Winged helix-like DNA-binding domain superfamily/Winged helix DNA-binding domain"/>
    <property type="match status" value="2"/>
</dbReference>
<dbReference type="InterPro" id="IPR016032">
    <property type="entry name" value="Sig_transdc_resp-reg_C-effctor"/>
</dbReference>
<dbReference type="PRINTS" id="PR00038">
    <property type="entry name" value="HTHLUXR"/>
</dbReference>